<name>A0ABY8TTP6_TETOB</name>
<evidence type="ECO:0000313" key="3">
    <source>
        <dbReference type="EMBL" id="WIA12365.1"/>
    </source>
</evidence>
<dbReference type="EMBL" id="CP126210">
    <property type="protein sequence ID" value="WIA12365.1"/>
    <property type="molecule type" value="Genomic_DNA"/>
</dbReference>
<dbReference type="InterPro" id="IPR049040">
    <property type="entry name" value="RMC1_N"/>
</dbReference>
<dbReference type="Proteomes" id="UP001244341">
    <property type="component" value="Chromosome 3b"/>
</dbReference>
<sequence length="648" mass="67528">MASTGAGDIAHVYLLELGPDIGHEEVEFVTYDDATQQLLVVKGGHVFAYDVSKGPAGHSSLKWMYPLQEGPPVIALRPSLDNRLLAVQRSAAMLELVDLASGLCFVHSIHKGRGDILCFFFTDAPDTDMVIVTSRAVELNQFAAKRQGLRCRERVRCSNAWALYTHETRMALIGSATPPQSALAAWQFASHGITQLPLFELQGPLPASAAMRQFLPPTSPYQQQPLPPAAPSPTPAAGAGLAAGTVAVAAPQQQERSAAAGGSGHAHRNLSPECIWLLKMYGRVYLAHADAAASRLELYRFYTDTIILQHVYELVSPKVQLSVVDNTLLVHHLDTSVVMLHDVALALPASSQLANPLPLRRLQLLPPELAAAALDADQGPVDAAAASSSSSSSLSRAGSRTLLVPGSSSVTAAAAAAAAAAAGEAGGEVYEASEASHAASWRYFMPGMILDVASKAIGRLQLDLQAIADSAGDWPALVGFLQRRNALPPAAPLSAQPRQLLVGVARAALTERLSLATVRLIFDRLLQAYADAMARAAASSSSSSATGATTTTSAAAAAAPASAAPASATGSGAAAAAAAGLPVPLLAVPAVTVITPNELARDLFQWVHDEEVVDALYLQAVTKGVTVGDLGAFMNTVVVWDACGWEVS</sequence>
<evidence type="ECO:0000259" key="2">
    <source>
        <dbReference type="Pfam" id="PF21029"/>
    </source>
</evidence>
<proteinExistence type="predicted"/>
<organism evidence="3 4">
    <name type="scientific">Tetradesmus obliquus</name>
    <name type="common">Green alga</name>
    <name type="synonym">Acutodesmus obliquus</name>
    <dbReference type="NCBI Taxonomy" id="3088"/>
    <lineage>
        <taxon>Eukaryota</taxon>
        <taxon>Viridiplantae</taxon>
        <taxon>Chlorophyta</taxon>
        <taxon>core chlorophytes</taxon>
        <taxon>Chlorophyceae</taxon>
        <taxon>CS clade</taxon>
        <taxon>Sphaeropleales</taxon>
        <taxon>Scenedesmaceae</taxon>
        <taxon>Tetradesmus</taxon>
    </lineage>
</organism>
<feature type="domain" description="Regulator of MON1-CCZ1 complex N-terminal" evidence="2">
    <location>
        <begin position="29"/>
        <end position="147"/>
    </location>
</feature>
<gene>
    <name evidence="3" type="ORF">OEZ85_012414</name>
</gene>
<feature type="compositionally biased region" description="Pro residues" evidence="1">
    <location>
        <begin position="225"/>
        <end position="234"/>
    </location>
</feature>
<accession>A0ABY8TTP6</accession>
<dbReference type="PANTHER" id="PTHR12897">
    <property type="entry name" value="COLON CANCER-ASSOCIATED PROTEIN MIC1"/>
    <property type="match status" value="1"/>
</dbReference>
<protein>
    <recommendedName>
        <fullName evidence="2">Regulator of MON1-CCZ1 complex N-terminal domain-containing protein</fullName>
    </recommendedName>
</protein>
<feature type="region of interest" description="Disordered" evidence="1">
    <location>
        <begin position="216"/>
        <end position="238"/>
    </location>
</feature>
<dbReference type="Pfam" id="PF21029">
    <property type="entry name" value="RMC1_N"/>
    <property type="match status" value="1"/>
</dbReference>
<keyword evidence="4" id="KW-1185">Reference proteome</keyword>
<evidence type="ECO:0000313" key="4">
    <source>
        <dbReference type="Proteomes" id="UP001244341"/>
    </source>
</evidence>
<dbReference type="InterPro" id="IPR040371">
    <property type="entry name" value="RMC1"/>
</dbReference>
<reference evidence="3 4" key="1">
    <citation type="submission" date="2023-05" db="EMBL/GenBank/DDBJ databases">
        <title>A 100% complete, gapless, phased diploid assembly of the Scenedesmus obliquus UTEX 3031 genome.</title>
        <authorList>
            <person name="Biondi T.C."/>
            <person name="Hanschen E.R."/>
            <person name="Kwon T."/>
            <person name="Eng W."/>
            <person name="Kruse C.P.S."/>
            <person name="Koehler S.I."/>
            <person name="Kunde Y."/>
            <person name="Gleasner C.D."/>
            <person name="You Mak K.T."/>
            <person name="Polle J."/>
            <person name="Hovde B.T."/>
            <person name="Starkenburg S.R."/>
        </authorList>
    </citation>
    <scope>NUCLEOTIDE SEQUENCE [LARGE SCALE GENOMIC DNA]</scope>
    <source>
        <strain evidence="3 4">DOE0152z</strain>
    </source>
</reference>
<evidence type="ECO:0000256" key="1">
    <source>
        <dbReference type="SAM" id="MobiDB-lite"/>
    </source>
</evidence>
<dbReference type="PANTHER" id="PTHR12897:SF4">
    <property type="entry name" value="REGULATOR OF MON1-CCZ1 COMPLEX"/>
    <property type="match status" value="1"/>
</dbReference>